<evidence type="ECO:0000256" key="3">
    <source>
        <dbReference type="ARBA" id="ARBA00023163"/>
    </source>
</evidence>
<evidence type="ECO:0000313" key="5">
    <source>
        <dbReference type="EMBL" id="XAN06317.1"/>
    </source>
</evidence>
<keyword evidence="1" id="KW-0805">Transcription regulation</keyword>
<evidence type="ECO:0000256" key="2">
    <source>
        <dbReference type="ARBA" id="ARBA00023125"/>
    </source>
</evidence>
<sequence>MADPRLAEVVEALADEIATLPAGARVMSEHQLMTRYGITRSIARAALGQLESRFLVRRAQGAGTFVHRRADFVISRQRPPSLHRGLAEAGGRARSFVVMHELQPAPPAIAERLGSGSDPCHRLERVAYLDDTLASYLTEWVAPGIADHLEVGLAVIESLDELLRGLRWTPERDWCLVTVDCPPRRICQRLELSDTTLAWNVDSLTIDAPSGRPLFFSSNWTRLDLVRFICEL</sequence>
<dbReference type="Pfam" id="PF00392">
    <property type="entry name" value="GntR"/>
    <property type="match status" value="1"/>
</dbReference>
<dbReference type="Proteomes" id="UP001442841">
    <property type="component" value="Chromosome"/>
</dbReference>
<dbReference type="InterPro" id="IPR036390">
    <property type="entry name" value="WH_DNA-bd_sf"/>
</dbReference>
<dbReference type="InterPro" id="IPR000524">
    <property type="entry name" value="Tscrpt_reg_HTH_GntR"/>
</dbReference>
<keyword evidence="3" id="KW-0804">Transcription</keyword>
<name>A0ABZ3FN74_9ACTN</name>
<dbReference type="Gene3D" id="1.10.10.10">
    <property type="entry name" value="Winged helix-like DNA-binding domain superfamily/Winged helix DNA-binding domain"/>
    <property type="match status" value="1"/>
</dbReference>
<protein>
    <submittedName>
        <fullName evidence="5">GntR family transcriptional regulator</fullName>
    </submittedName>
</protein>
<dbReference type="SUPFAM" id="SSF46785">
    <property type="entry name" value="Winged helix' DNA-binding domain"/>
    <property type="match status" value="1"/>
</dbReference>
<gene>
    <name evidence="5" type="ORF">AADG42_03020</name>
</gene>
<dbReference type="RefSeq" id="WP_425307751.1">
    <property type="nucleotide sequence ID" value="NZ_CP154795.1"/>
</dbReference>
<reference evidence="5 6" key="1">
    <citation type="submission" date="2024-04" db="EMBL/GenBank/DDBJ databases">
        <title>Isolation of an actinomycete strain from pig manure.</title>
        <authorList>
            <person name="Gong T."/>
            <person name="Yu Z."/>
            <person name="An M."/>
            <person name="Wei C."/>
            <person name="Yang W."/>
            <person name="Liu L."/>
        </authorList>
    </citation>
    <scope>NUCLEOTIDE SEQUENCE [LARGE SCALE GENOMIC DNA]</scope>
    <source>
        <strain evidence="5 6">ZF39</strain>
    </source>
</reference>
<dbReference type="Pfam" id="PF07702">
    <property type="entry name" value="UTRA"/>
    <property type="match status" value="1"/>
</dbReference>
<keyword evidence="2" id="KW-0238">DNA-binding</keyword>
<evidence type="ECO:0000259" key="4">
    <source>
        <dbReference type="PROSITE" id="PS50949"/>
    </source>
</evidence>
<dbReference type="InterPro" id="IPR011663">
    <property type="entry name" value="UTRA"/>
</dbReference>
<dbReference type="SMART" id="SM00866">
    <property type="entry name" value="UTRA"/>
    <property type="match status" value="1"/>
</dbReference>
<dbReference type="SMART" id="SM00345">
    <property type="entry name" value="HTH_GNTR"/>
    <property type="match status" value="1"/>
</dbReference>
<dbReference type="SUPFAM" id="SSF64288">
    <property type="entry name" value="Chorismate lyase-like"/>
    <property type="match status" value="1"/>
</dbReference>
<organism evidence="5 6">
    <name type="scientific">Ammonicoccus fulvus</name>
    <dbReference type="NCBI Taxonomy" id="3138240"/>
    <lineage>
        <taxon>Bacteria</taxon>
        <taxon>Bacillati</taxon>
        <taxon>Actinomycetota</taxon>
        <taxon>Actinomycetes</taxon>
        <taxon>Propionibacteriales</taxon>
        <taxon>Propionibacteriaceae</taxon>
        <taxon>Ammonicoccus</taxon>
    </lineage>
</organism>
<dbReference type="PANTHER" id="PTHR44846:SF1">
    <property type="entry name" value="MANNOSYL-D-GLYCERATE TRANSPORT_METABOLISM SYSTEM REPRESSOR MNGR-RELATED"/>
    <property type="match status" value="1"/>
</dbReference>
<evidence type="ECO:0000313" key="6">
    <source>
        <dbReference type="Proteomes" id="UP001442841"/>
    </source>
</evidence>
<proteinExistence type="predicted"/>
<dbReference type="InterPro" id="IPR036388">
    <property type="entry name" value="WH-like_DNA-bd_sf"/>
</dbReference>
<evidence type="ECO:0000256" key="1">
    <source>
        <dbReference type="ARBA" id="ARBA00023015"/>
    </source>
</evidence>
<keyword evidence="6" id="KW-1185">Reference proteome</keyword>
<accession>A0ABZ3FN74</accession>
<dbReference type="InterPro" id="IPR028978">
    <property type="entry name" value="Chorismate_lyase_/UTRA_dom_sf"/>
</dbReference>
<feature type="domain" description="HTH gntR-type" evidence="4">
    <location>
        <begin position="3"/>
        <end position="69"/>
    </location>
</feature>
<dbReference type="EMBL" id="CP154795">
    <property type="protein sequence ID" value="XAN06317.1"/>
    <property type="molecule type" value="Genomic_DNA"/>
</dbReference>
<dbReference type="PANTHER" id="PTHR44846">
    <property type="entry name" value="MANNOSYL-D-GLYCERATE TRANSPORT/METABOLISM SYSTEM REPRESSOR MNGR-RELATED"/>
    <property type="match status" value="1"/>
</dbReference>
<dbReference type="PROSITE" id="PS50949">
    <property type="entry name" value="HTH_GNTR"/>
    <property type="match status" value="1"/>
</dbReference>
<dbReference type="Gene3D" id="3.40.1410.10">
    <property type="entry name" value="Chorismate lyase-like"/>
    <property type="match status" value="1"/>
</dbReference>
<dbReference type="InterPro" id="IPR050679">
    <property type="entry name" value="Bact_HTH_transcr_reg"/>
</dbReference>
<dbReference type="CDD" id="cd07377">
    <property type="entry name" value="WHTH_GntR"/>
    <property type="match status" value="1"/>
</dbReference>